<evidence type="ECO:0000256" key="1">
    <source>
        <dbReference type="ARBA" id="ARBA00001933"/>
    </source>
</evidence>
<keyword evidence="13" id="KW-1185">Reference proteome</keyword>
<comment type="cofactor">
    <cofactor evidence="1 11">
        <name>pyridoxal 5'-phosphate</name>
        <dbReference type="ChEBI" id="CHEBI:597326"/>
    </cofactor>
</comment>
<dbReference type="PRINTS" id="PR00800">
    <property type="entry name" value="YHDCRBOXLASE"/>
</dbReference>
<protein>
    <recommendedName>
        <fullName evidence="9">Aromatic-L-amino-acid decarboxylase</fullName>
        <ecNumber evidence="8">4.1.1.28</ecNumber>
    </recommendedName>
    <alternativeName>
        <fullName evidence="10">DOPA decarboxylase</fullName>
    </alternativeName>
</protein>
<evidence type="ECO:0000256" key="8">
    <source>
        <dbReference type="ARBA" id="ARBA00038886"/>
    </source>
</evidence>
<proteinExistence type="inferred from homology"/>
<dbReference type="Gene3D" id="3.40.640.10">
    <property type="entry name" value="Type I PLP-dependent aspartate aminotransferase-like (Major domain)"/>
    <property type="match status" value="1"/>
</dbReference>
<dbReference type="InterPro" id="IPR002129">
    <property type="entry name" value="PyrdxlP-dep_de-COase"/>
</dbReference>
<evidence type="ECO:0000256" key="11">
    <source>
        <dbReference type="RuleBase" id="RU000382"/>
    </source>
</evidence>
<sequence length="579" mass="65482">MKPPQQVTDSAAATRCLLLVKPSSFIRTLCSTPPVEEHEATSDNRTLIQPRSSGRLRFNDDIIVSFIMNAEEFRKYGKEMVDFVADFWENIRERQPLPDVKPGYISDVVPLGPPTQPEDWKTIFSDLENVVMKGNTYWHHPHFFAYFPTACSYPAIMADILSGGIAGIGFSWKSGPAMTELEMATLDWLVDVLGLPEHFKNSHPGPGTGIIQNTASDATIIAIMAARARAVEAVKNESSSIFSWMASTELGKTVRGILTKVRQSTIEDEESGIICPYYHDPAIFEKLIAYCSDQAHSSVEKDSMLCGVKLRKLKSTVDPEFKNYTVTKEVLENAIKEDRARGLIPFVMIATMGTTSSCSIDRLDELGPICNREHMWLHVDAAYAGSFLACPEFRYMSKGMELVDSFNFNAHKAMLINFDCSPMWFKDGTTAAKYFTIDPVYLKHEHQAVASDYRNLQVALGRRFRALKIWFVLRKLGVEFIQALLRRQNIQAILFAKLINDDQIFELFVPQHLGLVCFRIKDSTNEENEELCTAINDDRRIHLVPSKVHGTFFLRLSVCSQLTTDDDIRFAYNVIFYEA</sequence>
<dbReference type="Proteomes" id="UP001303046">
    <property type="component" value="Unassembled WGS sequence"/>
</dbReference>
<evidence type="ECO:0000256" key="10">
    <source>
        <dbReference type="ARBA" id="ARBA00041275"/>
    </source>
</evidence>
<evidence type="ECO:0000256" key="7">
    <source>
        <dbReference type="ARBA" id="ARBA00023239"/>
    </source>
</evidence>
<evidence type="ECO:0000256" key="2">
    <source>
        <dbReference type="ARBA" id="ARBA00009533"/>
    </source>
</evidence>
<dbReference type="SUPFAM" id="SSF53383">
    <property type="entry name" value="PLP-dependent transferases"/>
    <property type="match status" value="1"/>
</dbReference>
<name>A0ABR1CQ96_NECAM</name>
<gene>
    <name evidence="12" type="primary">Necator_chrIII.g9545</name>
    <name evidence="12" type="ORF">RB195_008780</name>
</gene>
<organism evidence="12 13">
    <name type="scientific">Necator americanus</name>
    <name type="common">Human hookworm</name>
    <dbReference type="NCBI Taxonomy" id="51031"/>
    <lineage>
        <taxon>Eukaryota</taxon>
        <taxon>Metazoa</taxon>
        <taxon>Ecdysozoa</taxon>
        <taxon>Nematoda</taxon>
        <taxon>Chromadorea</taxon>
        <taxon>Rhabditida</taxon>
        <taxon>Rhabditina</taxon>
        <taxon>Rhabditomorpha</taxon>
        <taxon>Strongyloidea</taxon>
        <taxon>Ancylostomatidae</taxon>
        <taxon>Bunostominae</taxon>
        <taxon>Necator</taxon>
    </lineage>
</organism>
<evidence type="ECO:0000256" key="4">
    <source>
        <dbReference type="ARBA" id="ARBA00022584"/>
    </source>
</evidence>
<dbReference type="EMBL" id="JAVFWL010000003">
    <property type="protein sequence ID" value="KAK6740524.1"/>
    <property type="molecule type" value="Genomic_DNA"/>
</dbReference>
<keyword evidence="5" id="KW-0210">Decarboxylase</keyword>
<dbReference type="Pfam" id="PF00282">
    <property type="entry name" value="Pyridoxal_deC"/>
    <property type="match status" value="2"/>
</dbReference>
<evidence type="ECO:0000256" key="9">
    <source>
        <dbReference type="ARBA" id="ARBA00040968"/>
    </source>
</evidence>
<evidence type="ECO:0000256" key="5">
    <source>
        <dbReference type="ARBA" id="ARBA00022793"/>
    </source>
</evidence>
<dbReference type="InterPro" id="IPR015421">
    <property type="entry name" value="PyrdxlP-dep_Trfase_major"/>
</dbReference>
<dbReference type="Gene3D" id="3.90.1150.10">
    <property type="entry name" value="Aspartate Aminotransferase, domain 1"/>
    <property type="match status" value="1"/>
</dbReference>
<evidence type="ECO:0000256" key="6">
    <source>
        <dbReference type="ARBA" id="ARBA00022898"/>
    </source>
</evidence>
<dbReference type="PANTHER" id="PTHR11999:SF167">
    <property type="entry name" value="AROMATIC-L-AMINO-ACID DECARBOXYLASE"/>
    <property type="match status" value="1"/>
</dbReference>
<dbReference type="Gene3D" id="1.20.1340.10">
    <property type="entry name" value="dopa decarboxylase, N-terminal domain"/>
    <property type="match status" value="1"/>
</dbReference>
<dbReference type="InterPro" id="IPR010977">
    <property type="entry name" value="Aromatic_deC"/>
</dbReference>
<keyword evidence="7 11" id="KW-0456">Lyase</keyword>
<keyword evidence="6 11" id="KW-0663">Pyridoxal phosphate</keyword>
<dbReference type="InterPro" id="IPR015422">
    <property type="entry name" value="PyrdxlP-dep_Trfase_small"/>
</dbReference>
<evidence type="ECO:0000313" key="13">
    <source>
        <dbReference type="Proteomes" id="UP001303046"/>
    </source>
</evidence>
<evidence type="ECO:0000256" key="3">
    <source>
        <dbReference type="ARBA" id="ARBA00011738"/>
    </source>
</evidence>
<dbReference type="EC" id="4.1.1.28" evidence="8"/>
<accession>A0ABR1CQ96</accession>
<keyword evidence="4" id="KW-0127">Catecholamine biosynthesis</keyword>
<comment type="caution">
    <text evidence="12">The sequence shown here is derived from an EMBL/GenBank/DDBJ whole genome shotgun (WGS) entry which is preliminary data.</text>
</comment>
<reference evidence="12 13" key="1">
    <citation type="submission" date="2023-08" db="EMBL/GenBank/DDBJ databases">
        <title>A Necator americanus chromosomal reference genome.</title>
        <authorList>
            <person name="Ilik V."/>
            <person name="Petrzelkova K.J."/>
            <person name="Pardy F."/>
            <person name="Fuh T."/>
            <person name="Niatou-Singa F.S."/>
            <person name="Gouil Q."/>
            <person name="Baker L."/>
            <person name="Ritchie M.E."/>
            <person name="Jex A.R."/>
            <person name="Gazzola D."/>
            <person name="Li H."/>
            <person name="Toshio Fujiwara R."/>
            <person name="Zhan B."/>
            <person name="Aroian R.V."/>
            <person name="Pafco B."/>
            <person name="Schwarz E.M."/>
        </authorList>
    </citation>
    <scope>NUCLEOTIDE SEQUENCE [LARGE SCALE GENOMIC DNA]</scope>
    <source>
        <strain evidence="12 13">Aroian</strain>
        <tissue evidence="12">Whole animal</tissue>
    </source>
</reference>
<dbReference type="PANTHER" id="PTHR11999">
    <property type="entry name" value="GROUP II PYRIDOXAL-5-PHOSPHATE DECARBOXYLASE"/>
    <property type="match status" value="1"/>
</dbReference>
<comment type="subunit">
    <text evidence="3">Homodimer.</text>
</comment>
<comment type="similarity">
    <text evidence="2 11">Belongs to the group II decarboxylase family.</text>
</comment>
<dbReference type="InterPro" id="IPR015424">
    <property type="entry name" value="PyrdxlP-dep_Trfase"/>
</dbReference>
<evidence type="ECO:0000313" key="12">
    <source>
        <dbReference type="EMBL" id="KAK6740524.1"/>
    </source>
</evidence>